<dbReference type="PRINTS" id="PR00455">
    <property type="entry name" value="HTHTETR"/>
</dbReference>
<dbReference type="PANTHER" id="PTHR30055">
    <property type="entry name" value="HTH-TYPE TRANSCRIPTIONAL REGULATOR RUTR"/>
    <property type="match status" value="1"/>
</dbReference>
<feature type="DNA-binding region" description="H-T-H motif" evidence="4">
    <location>
        <begin position="35"/>
        <end position="54"/>
    </location>
</feature>
<dbReference type="RefSeq" id="WP_088274030.1">
    <property type="nucleotide sequence ID" value="NZ_FNVE01000002.1"/>
</dbReference>
<evidence type="ECO:0000313" key="6">
    <source>
        <dbReference type="EMBL" id="SEF84966.1"/>
    </source>
</evidence>
<dbReference type="Gene3D" id="1.10.357.10">
    <property type="entry name" value="Tetracycline Repressor, domain 2"/>
    <property type="match status" value="1"/>
</dbReference>
<dbReference type="InterPro" id="IPR001647">
    <property type="entry name" value="HTH_TetR"/>
</dbReference>
<feature type="domain" description="HTH tetR-type" evidence="5">
    <location>
        <begin position="12"/>
        <end position="72"/>
    </location>
</feature>
<keyword evidence="3" id="KW-0804">Transcription</keyword>
<dbReference type="PROSITE" id="PS50977">
    <property type="entry name" value="HTH_TETR_2"/>
    <property type="match status" value="1"/>
</dbReference>
<organism evidence="6 7">
    <name type="scientific">Halopseudomonas aestusnigri</name>
    <dbReference type="NCBI Taxonomy" id="857252"/>
    <lineage>
        <taxon>Bacteria</taxon>
        <taxon>Pseudomonadati</taxon>
        <taxon>Pseudomonadota</taxon>
        <taxon>Gammaproteobacteria</taxon>
        <taxon>Pseudomonadales</taxon>
        <taxon>Pseudomonadaceae</taxon>
        <taxon>Halopseudomonas</taxon>
    </lineage>
</organism>
<evidence type="ECO:0000313" key="7">
    <source>
        <dbReference type="Proteomes" id="UP000243518"/>
    </source>
</evidence>
<dbReference type="InterPro" id="IPR050109">
    <property type="entry name" value="HTH-type_TetR-like_transc_reg"/>
</dbReference>
<dbReference type="Proteomes" id="UP000243518">
    <property type="component" value="Unassembled WGS sequence"/>
</dbReference>
<evidence type="ECO:0000259" key="5">
    <source>
        <dbReference type="PROSITE" id="PS50977"/>
    </source>
</evidence>
<sequence>MSANERREREKQERRESILDSAEQCFFSKGYERTAMDEIARGAQLSRALLYVYFKDKAAIMRGLMLRAGQQLLTRFQAAQAAGGSGLEQLQRIGWSYYQFSVEAPDYFDLLTDASTFSHLVDSDEQLQELASCYDQSMACMIQSLTDGVADGSLHPERVADPVLTACYLRGALHGVILQTRQPDPCEQPQMPAEQLIGYTLQMLNHSMRA</sequence>
<dbReference type="AlphaFoldDB" id="A0AAQ1JPC6"/>
<keyword evidence="1" id="KW-0805">Transcription regulation</keyword>
<dbReference type="SUPFAM" id="SSF46689">
    <property type="entry name" value="Homeodomain-like"/>
    <property type="match status" value="1"/>
</dbReference>
<dbReference type="InterPro" id="IPR036271">
    <property type="entry name" value="Tet_transcr_reg_TetR-rel_C_sf"/>
</dbReference>
<dbReference type="PANTHER" id="PTHR30055:SF234">
    <property type="entry name" value="HTH-TYPE TRANSCRIPTIONAL REGULATOR BETI"/>
    <property type="match status" value="1"/>
</dbReference>
<evidence type="ECO:0000256" key="3">
    <source>
        <dbReference type="ARBA" id="ARBA00023163"/>
    </source>
</evidence>
<dbReference type="InterPro" id="IPR009057">
    <property type="entry name" value="Homeodomain-like_sf"/>
</dbReference>
<comment type="caution">
    <text evidence="6">The sequence shown here is derived from an EMBL/GenBank/DDBJ whole genome shotgun (WGS) entry which is preliminary data.</text>
</comment>
<dbReference type="EMBL" id="FNVE01000002">
    <property type="protein sequence ID" value="SEF84966.1"/>
    <property type="molecule type" value="Genomic_DNA"/>
</dbReference>
<evidence type="ECO:0000256" key="4">
    <source>
        <dbReference type="PROSITE-ProRule" id="PRU00335"/>
    </source>
</evidence>
<dbReference type="GO" id="GO:0003700">
    <property type="term" value="F:DNA-binding transcription factor activity"/>
    <property type="evidence" value="ECO:0007669"/>
    <property type="project" value="TreeGrafter"/>
</dbReference>
<evidence type="ECO:0000256" key="1">
    <source>
        <dbReference type="ARBA" id="ARBA00023015"/>
    </source>
</evidence>
<keyword evidence="7" id="KW-1185">Reference proteome</keyword>
<evidence type="ECO:0000256" key="2">
    <source>
        <dbReference type="ARBA" id="ARBA00023125"/>
    </source>
</evidence>
<proteinExistence type="predicted"/>
<dbReference type="GO" id="GO:0000976">
    <property type="term" value="F:transcription cis-regulatory region binding"/>
    <property type="evidence" value="ECO:0007669"/>
    <property type="project" value="TreeGrafter"/>
</dbReference>
<keyword evidence="2 4" id="KW-0238">DNA-binding</keyword>
<dbReference type="Pfam" id="PF00440">
    <property type="entry name" value="TetR_N"/>
    <property type="match status" value="1"/>
</dbReference>
<dbReference type="SUPFAM" id="SSF48498">
    <property type="entry name" value="Tetracyclin repressor-like, C-terminal domain"/>
    <property type="match status" value="1"/>
</dbReference>
<gene>
    <name evidence="6" type="ORF">SAMN05216586_102103</name>
</gene>
<reference evidence="6 7" key="1">
    <citation type="submission" date="2016-10" db="EMBL/GenBank/DDBJ databases">
        <authorList>
            <person name="Varghese N."/>
            <person name="Submissions S."/>
        </authorList>
    </citation>
    <scope>NUCLEOTIDE SEQUENCE [LARGE SCALE GENOMIC DNA]</scope>
    <source>
        <strain evidence="6 7">CECT 8317</strain>
    </source>
</reference>
<protein>
    <submittedName>
        <fullName evidence="6">Transcriptional regulator, TetR family</fullName>
    </submittedName>
</protein>
<accession>A0AAQ1JPC6</accession>
<name>A0AAQ1JPC6_9GAMM</name>